<keyword evidence="7" id="KW-0479">Metal-binding</keyword>
<keyword evidence="6" id="KW-0949">S-adenosyl-L-methionine</keyword>
<dbReference type="PROSITE" id="PS51918">
    <property type="entry name" value="RADICAL_SAM"/>
    <property type="match status" value="1"/>
</dbReference>
<evidence type="ECO:0000256" key="8">
    <source>
        <dbReference type="ARBA" id="ARBA00023004"/>
    </source>
</evidence>
<dbReference type="InterPro" id="IPR013848">
    <property type="entry name" value="Methylthiotransferase_N"/>
</dbReference>
<dbReference type="PROSITE" id="PS01278">
    <property type="entry name" value="MTTASE_RADICAL"/>
    <property type="match status" value="1"/>
</dbReference>
<evidence type="ECO:0000256" key="7">
    <source>
        <dbReference type="ARBA" id="ARBA00022723"/>
    </source>
</evidence>
<reference evidence="15 16" key="1">
    <citation type="journal article" date="2019" name="Int. J. Syst. Evol. Microbiol.">
        <title>The Global Catalogue of Microorganisms (GCM) 10K type strain sequencing project: providing services to taxonomists for standard genome sequencing and annotation.</title>
        <authorList>
            <consortium name="The Broad Institute Genomics Platform"/>
            <consortium name="The Broad Institute Genome Sequencing Center for Infectious Disease"/>
            <person name="Wu L."/>
            <person name="Ma J."/>
        </authorList>
    </citation>
    <scope>NUCLEOTIDE SEQUENCE [LARGE SCALE GENOMIC DNA]</scope>
    <source>
        <strain evidence="15 16">JCM 15089</strain>
    </source>
</reference>
<dbReference type="InterPro" id="IPR006638">
    <property type="entry name" value="Elp3/MiaA/NifB-like_rSAM"/>
</dbReference>
<dbReference type="EMBL" id="BAAADD010000007">
    <property type="protein sequence ID" value="GAA0576701.1"/>
    <property type="molecule type" value="Genomic_DNA"/>
</dbReference>
<comment type="cofactor">
    <cofactor evidence="1">
        <name>[4Fe-4S] cluster</name>
        <dbReference type="ChEBI" id="CHEBI:49883"/>
    </cofactor>
</comment>
<dbReference type="PANTHER" id="PTHR11918">
    <property type="entry name" value="RADICAL SAM PROTEINS"/>
    <property type="match status" value="1"/>
</dbReference>
<dbReference type="InterPro" id="IPR002792">
    <property type="entry name" value="TRAM_dom"/>
</dbReference>
<feature type="domain" description="TRAM" evidence="12">
    <location>
        <begin position="364"/>
        <end position="417"/>
    </location>
</feature>
<dbReference type="InterPro" id="IPR038135">
    <property type="entry name" value="Methylthiotransferase_N_sf"/>
</dbReference>
<dbReference type="NCBIfam" id="TIGR01579">
    <property type="entry name" value="MiaB-like-C"/>
    <property type="match status" value="1"/>
</dbReference>
<name>A0ABN1EY42_9PROT</name>
<dbReference type="PROSITE" id="PS50926">
    <property type="entry name" value="TRAM"/>
    <property type="match status" value="1"/>
</dbReference>
<dbReference type="InterPro" id="IPR007197">
    <property type="entry name" value="rSAM"/>
</dbReference>
<dbReference type="Gene3D" id="3.80.30.20">
    <property type="entry name" value="tm_1862 like domain"/>
    <property type="match status" value="1"/>
</dbReference>
<keyword evidence="4" id="KW-0004">4Fe-4S</keyword>
<feature type="domain" description="MTTase N-terminal" evidence="13">
    <location>
        <begin position="8"/>
        <end position="109"/>
    </location>
</feature>
<dbReference type="NCBIfam" id="TIGR00089">
    <property type="entry name" value="MiaB/RimO family radical SAM methylthiotransferase"/>
    <property type="match status" value="1"/>
</dbReference>
<evidence type="ECO:0000256" key="9">
    <source>
        <dbReference type="ARBA" id="ARBA00023014"/>
    </source>
</evidence>
<dbReference type="RefSeq" id="WP_166936398.1">
    <property type="nucleotide sequence ID" value="NZ_BAAADD010000007.1"/>
</dbReference>
<dbReference type="PANTHER" id="PTHR11918:SF45">
    <property type="entry name" value="THREONYLCARBAMOYLADENOSINE TRNA METHYLTHIOTRANSFERASE"/>
    <property type="match status" value="1"/>
</dbReference>
<keyword evidence="8" id="KW-0408">Iron</keyword>
<dbReference type="PROSITE" id="PS51449">
    <property type="entry name" value="MTTASE_N"/>
    <property type="match status" value="1"/>
</dbReference>
<dbReference type="CDD" id="cd01335">
    <property type="entry name" value="Radical_SAM"/>
    <property type="match status" value="1"/>
</dbReference>
<evidence type="ECO:0000259" key="13">
    <source>
        <dbReference type="PROSITE" id="PS51449"/>
    </source>
</evidence>
<protein>
    <recommendedName>
        <fullName evidence="3">tRNA (N(6)-L-threonylcarbamoyladenosine(37)-C(2))-methylthiotransferase</fullName>
        <ecNumber evidence="3">2.8.4.5</ecNumber>
    </recommendedName>
    <alternativeName>
        <fullName evidence="10">tRNA-t(6)A37 methylthiotransferase</fullName>
    </alternativeName>
</protein>
<dbReference type="SFLD" id="SFLDG01082">
    <property type="entry name" value="B12-binding_domain_containing"/>
    <property type="match status" value="1"/>
</dbReference>
<dbReference type="SFLD" id="SFLDS00029">
    <property type="entry name" value="Radical_SAM"/>
    <property type="match status" value="1"/>
</dbReference>
<dbReference type="InterPro" id="IPR023404">
    <property type="entry name" value="rSAM_horseshoe"/>
</dbReference>
<keyword evidence="5" id="KW-0808">Transferase</keyword>
<comment type="function">
    <text evidence="2">Catalyzes the methylthiolation of N6-threonylcarbamoyladenosine (t(6)A), leading to the formation of 2-methylthio-N6-threonylcarbamoyladenosine (ms(2)t(6)A) at position 37 in tRNAs that read codons beginning with adenine.</text>
</comment>
<sequence>MKRDQQKGGVDIITFGCRLNAYESEAIRERTAGLDNTVVVNTCAVTAEAVRQSRQQIRKIRRERPDARIIVTGCAAQTDPDGYAKMPEVDFVLGNADKLDPKAYALGVNERVRVNDIMSVKETAAQFVDYFEGRTRAFLQVQNGCDHRCTFCIIPYGRGNSRSVGMGAVVEEARRLCANGYGEIVLTGVDLTSYGHDLPGTPSLGDLVRKILKLVPDLKRLRLSSIDSIEADDALMTAIAEEERLMPHFHLSVQSGDDMILKRMKRRHSRADTIRFCEAVRALRPEAAFGADLIAGFPTETDEMFANTLKLVDEAGLQMLHVFPFSPRTGTPAARMPQVPRELVKDRAARLRAKGAEALQQYYSTLIGREETLLVEKAGLGRTPTFVPVAFAGEAGDFVRVRITGAASDHLTGDIVS</sequence>
<evidence type="ECO:0000256" key="1">
    <source>
        <dbReference type="ARBA" id="ARBA00001966"/>
    </source>
</evidence>
<dbReference type="SUPFAM" id="SSF102114">
    <property type="entry name" value="Radical SAM enzymes"/>
    <property type="match status" value="1"/>
</dbReference>
<evidence type="ECO:0000313" key="15">
    <source>
        <dbReference type="EMBL" id="GAA0576701.1"/>
    </source>
</evidence>
<evidence type="ECO:0000313" key="16">
    <source>
        <dbReference type="Proteomes" id="UP001499951"/>
    </source>
</evidence>
<dbReference type="InterPro" id="IPR006467">
    <property type="entry name" value="MiaB-like_bact"/>
</dbReference>
<evidence type="ECO:0000256" key="2">
    <source>
        <dbReference type="ARBA" id="ARBA00002399"/>
    </source>
</evidence>
<keyword evidence="16" id="KW-1185">Reference proteome</keyword>
<feature type="domain" description="Radical SAM core" evidence="14">
    <location>
        <begin position="131"/>
        <end position="361"/>
    </location>
</feature>
<dbReference type="SMART" id="SM00729">
    <property type="entry name" value="Elp3"/>
    <property type="match status" value="1"/>
</dbReference>
<dbReference type="EC" id="2.8.4.5" evidence="3"/>
<evidence type="ECO:0000256" key="4">
    <source>
        <dbReference type="ARBA" id="ARBA00022485"/>
    </source>
</evidence>
<accession>A0ABN1EY42</accession>
<evidence type="ECO:0000259" key="14">
    <source>
        <dbReference type="PROSITE" id="PS51918"/>
    </source>
</evidence>
<dbReference type="Gene3D" id="3.40.50.12160">
    <property type="entry name" value="Methylthiotransferase, N-terminal domain"/>
    <property type="match status" value="1"/>
</dbReference>
<evidence type="ECO:0000259" key="12">
    <source>
        <dbReference type="PROSITE" id="PS50926"/>
    </source>
</evidence>
<dbReference type="InterPro" id="IPR020612">
    <property type="entry name" value="Methylthiotransferase_CS"/>
</dbReference>
<organism evidence="15 16">
    <name type="scientific">Rhizomicrobium electricum</name>
    <dbReference type="NCBI Taxonomy" id="480070"/>
    <lineage>
        <taxon>Bacteria</taxon>
        <taxon>Pseudomonadati</taxon>
        <taxon>Pseudomonadota</taxon>
        <taxon>Alphaproteobacteria</taxon>
        <taxon>Micropepsales</taxon>
        <taxon>Micropepsaceae</taxon>
        <taxon>Rhizomicrobium</taxon>
    </lineage>
</organism>
<dbReference type="SFLD" id="SFLDG01061">
    <property type="entry name" value="methylthiotransferase"/>
    <property type="match status" value="1"/>
</dbReference>
<gene>
    <name evidence="15" type="primary">mtaB</name>
    <name evidence="15" type="ORF">GCM10008942_26960</name>
</gene>
<dbReference type="Pfam" id="PF00919">
    <property type="entry name" value="UPF0004"/>
    <property type="match status" value="1"/>
</dbReference>
<evidence type="ECO:0000256" key="5">
    <source>
        <dbReference type="ARBA" id="ARBA00022679"/>
    </source>
</evidence>
<dbReference type="InterPro" id="IPR058240">
    <property type="entry name" value="rSAM_sf"/>
</dbReference>
<evidence type="ECO:0000256" key="11">
    <source>
        <dbReference type="ARBA" id="ARBA00051661"/>
    </source>
</evidence>
<proteinExistence type="predicted"/>
<evidence type="ECO:0000256" key="6">
    <source>
        <dbReference type="ARBA" id="ARBA00022691"/>
    </source>
</evidence>
<evidence type="ECO:0000256" key="10">
    <source>
        <dbReference type="ARBA" id="ARBA00031213"/>
    </source>
</evidence>
<dbReference type="Pfam" id="PF04055">
    <property type="entry name" value="Radical_SAM"/>
    <property type="match status" value="1"/>
</dbReference>
<comment type="catalytic activity">
    <reaction evidence="11">
        <text>N(6)-L-threonylcarbamoyladenosine(37) in tRNA + (sulfur carrier)-SH + AH2 + 2 S-adenosyl-L-methionine = 2-methylsulfanyl-N(6)-L-threonylcarbamoyladenosine(37) in tRNA + (sulfur carrier)-H + 5'-deoxyadenosine + L-methionine + A + S-adenosyl-L-homocysteine + 2 H(+)</text>
        <dbReference type="Rhea" id="RHEA:37075"/>
        <dbReference type="Rhea" id="RHEA-COMP:10163"/>
        <dbReference type="Rhea" id="RHEA-COMP:11092"/>
        <dbReference type="Rhea" id="RHEA-COMP:14737"/>
        <dbReference type="Rhea" id="RHEA-COMP:14739"/>
        <dbReference type="ChEBI" id="CHEBI:13193"/>
        <dbReference type="ChEBI" id="CHEBI:15378"/>
        <dbReference type="ChEBI" id="CHEBI:17319"/>
        <dbReference type="ChEBI" id="CHEBI:17499"/>
        <dbReference type="ChEBI" id="CHEBI:29917"/>
        <dbReference type="ChEBI" id="CHEBI:57844"/>
        <dbReference type="ChEBI" id="CHEBI:57856"/>
        <dbReference type="ChEBI" id="CHEBI:59789"/>
        <dbReference type="ChEBI" id="CHEBI:64428"/>
        <dbReference type="ChEBI" id="CHEBI:74418"/>
        <dbReference type="ChEBI" id="CHEBI:74420"/>
        <dbReference type="EC" id="2.8.4.5"/>
    </reaction>
</comment>
<dbReference type="InterPro" id="IPR005839">
    <property type="entry name" value="Methylthiotransferase"/>
</dbReference>
<comment type="caution">
    <text evidence="15">The sequence shown here is derived from an EMBL/GenBank/DDBJ whole genome shotgun (WGS) entry which is preliminary data.</text>
</comment>
<dbReference type="Proteomes" id="UP001499951">
    <property type="component" value="Unassembled WGS sequence"/>
</dbReference>
<keyword evidence="9" id="KW-0411">Iron-sulfur</keyword>
<evidence type="ECO:0000256" key="3">
    <source>
        <dbReference type="ARBA" id="ARBA00013273"/>
    </source>
</evidence>